<protein>
    <submittedName>
        <fullName evidence="3">OB-fold domain-containing protein</fullName>
    </submittedName>
</protein>
<dbReference type="Proteomes" id="UP001059617">
    <property type="component" value="Chromosome"/>
</dbReference>
<dbReference type="InterPro" id="IPR012340">
    <property type="entry name" value="NA-bd_OB-fold"/>
</dbReference>
<keyword evidence="4" id="KW-1185">Reference proteome</keyword>
<gene>
    <name evidence="3" type="ORF">Dfulv_15900</name>
</gene>
<dbReference type="Pfam" id="PF12172">
    <property type="entry name" value="zf-ChsH2"/>
    <property type="match status" value="1"/>
</dbReference>
<proteinExistence type="predicted"/>
<dbReference type="RefSeq" id="WP_259863806.1">
    <property type="nucleotide sequence ID" value="NZ_BAAAST010000012.1"/>
</dbReference>
<dbReference type="Pfam" id="PF01796">
    <property type="entry name" value="OB_ChsH2_C"/>
    <property type="match status" value="1"/>
</dbReference>
<feature type="domain" description="ChsH2 C-terminal OB-fold" evidence="1">
    <location>
        <begin position="58"/>
        <end position="122"/>
    </location>
</feature>
<accession>A0ABY5W8K1</accession>
<dbReference type="PANTHER" id="PTHR34075:SF5">
    <property type="entry name" value="BLR3430 PROTEIN"/>
    <property type="match status" value="1"/>
</dbReference>
<evidence type="ECO:0000259" key="2">
    <source>
        <dbReference type="Pfam" id="PF12172"/>
    </source>
</evidence>
<reference evidence="3" key="2">
    <citation type="submission" date="2022-09" db="EMBL/GenBank/DDBJ databases">
        <title>Biosynthetic gene clusters of Dactylosporangioum fulvum.</title>
        <authorList>
            <person name="Caradec T."/>
        </authorList>
    </citation>
    <scope>NUCLEOTIDE SEQUENCE</scope>
    <source>
        <strain evidence="3">NRRL B-16292</strain>
    </source>
</reference>
<reference evidence="3" key="1">
    <citation type="submission" date="2021-04" db="EMBL/GenBank/DDBJ databases">
        <authorList>
            <person name="Hartkoorn R.C."/>
            <person name="Beaudoing E."/>
            <person name="Hot D."/>
        </authorList>
    </citation>
    <scope>NUCLEOTIDE SEQUENCE</scope>
    <source>
        <strain evidence="3">NRRL B-16292</strain>
    </source>
</reference>
<feature type="domain" description="ChsH2 rubredoxin-like zinc ribbon" evidence="2">
    <location>
        <begin position="20"/>
        <end position="55"/>
    </location>
</feature>
<dbReference type="PANTHER" id="PTHR34075">
    <property type="entry name" value="BLR3430 PROTEIN"/>
    <property type="match status" value="1"/>
</dbReference>
<dbReference type="InterPro" id="IPR002878">
    <property type="entry name" value="ChsH2_C"/>
</dbReference>
<evidence type="ECO:0000259" key="1">
    <source>
        <dbReference type="Pfam" id="PF01796"/>
    </source>
</evidence>
<sequence length="139" mass="14870">MSAPAAKPLPVPDQDSAGFWSAAAEHRLVVQHCDDCDADQLFPRLICTRCHGHALRLRPAAGTGTVYSCTVVRRAPSPAFAADVPYVVALVELAEGPRLMANIVDCVPDDVHIGMTVQVRFDDVAEGVSLPRFRPVAAP</sequence>
<organism evidence="3 4">
    <name type="scientific">Dactylosporangium fulvum</name>
    <dbReference type="NCBI Taxonomy" id="53359"/>
    <lineage>
        <taxon>Bacteria</taxon>
        <taxon>Bacillati</taxon>
        <taxon>Actinomycetota</taxon>
        <taxon>Actinomycetes</taxon>
        <taxon>Micromonosporales</taxon>
        <taxon>Micromonosporaceae</taxon>
        <taxon>Dactylosporangium</taxon>
    </lineage>
</organism>
<dbReference type="InterPro" id="IPR022002">
    <property type="entry name" value="ChsH2_Znr"/>
</dbReference>
<evidence type="ECO:0000313" key="4">
    <source>
        <dbReference type="Proteomes" id="UP001059617"/>
    </source>
</evidence>
<dbReference type="SUPFAM" id="SSF50249">
    <property type="entry name" value="Nucleic acid-binding proteins"/>
    <property type="match status" value="1"/>
</dbReference>
<evidence type="ECO:0000313" key="3">
    <source>
        <dbReference type="EMBL" id="UWP85641.1"/>
    </source>
</evidence>
<dbReference type="EMBL" id="CP073720">
    <property type="protein sequence ID" value="UWP85641.1"/>
    <property type="molecule type" value="Genomic_DNA"/>
</dbReference>
<name>A0ABY5W8K1_9ACTN</name>
<dbReference type="InterPro" id="IPR052513">
    <property type="entry name" value="Thioester_dehydratase-like"/>
</dbReference>